<dbReference type="Proteomes" id="UP001163603">
    <property type="component" value="Chromosome 13"/>
</dbReference>
<name>A0ACC0X7Y9_9ROSI</name>
<dbReference type="EMBL" id="CM047748">
    <property type="protein sequence ID" value="KAJ0013404.1"/>
    <property type="molecule type" value="Genomic_DNA"/>
</dbReference>
<protein>
    <submittedName>
        <fullName evidence="1">Uncharacterized protein</fullName>
    </submittedName>
</protein>
<gene>
    <name evidence="1" type="ORF">Pint_19967</name>
</gene>
<reference evidence="2" key="1">
    <citation type="journal article" date="2023" name="G3 (Bethesda)">
        <title>Genome assembly and association tests identify interacting loci associated with vigor, precocity, and sex in interspecific pistachio rootstocks.</title>
        <authorList>
            <person name="Palmer W."/>
            <person name="Jacygrad E."/>
            <person name="Sagayaradj S."/>
            <person name="Cavanaugh K."/>
            <person name="Han R."/>
            <person name="Bertier L."/>
            <person name="Beede B."/>
            <person name="Kafkas S."/>
            <person name="Golino D."/>
            <person name="Preece J."/>
            <person name="Michelmore R."/>
        </authorList>
    </citation>
    <scope>NUCLEOTIDE SEQUENCE [LARGE SCALE GENOMIC DNA]</scope>
</reference>
<proteinExistence type="predicted"/>
<organism evidence="1 2">
    <name type="scientific">Pistacia integerrima</name>
    <dbReference type="NCBI Taxonomy" id="434235"/>
    <lineage>
        <taxon>Eukaryota</taxon>
        <taxon>Viridiplantae</taxon>
        <taxon>Streptophyta</taxon>
        <taxon>Embryophyta</taxon>
        <taxon>Tracheophyta</taxon>
        <taxon>Spermatophyta</taxon>
        <taxon>Magnoliopsida</taxon>
        <taxon>eudicotyledons</taxon>
        <taxon>Gunneridae</taxon>
        <taxon>Pentapetalae</taxon>
        <taxon>rosids</taxon>
        <taxon>malvids</taxon>
        <taxon>Sapindales</taxon>
        <taxon>Anacardiaceae</taxon>
        <taxon>Pistacia</taxon>
    </lineage>
</organism>
<accession>A0ACC0X7Y9</accession>
<sequence length="188" mass="20934">MDHKEQKHEFHQPIGLCYKLYNFMKFLPTHLLKLLTSSWITPPCVADAPGLNATRTDASSKPNNAQVVPSIAQENPPREGEDMESKTYSDVPITTSSTEEDALQVVEDADIDAKIQVQPEEAPPDKAPKKMVSINETVETIKTSKKRNKELKQQEAEQQMPLKSILKVPSDASNSQEPQRLLSRANGA</sequence>
<comment type="caution">
    <text evidence="1">The sequence shown here is derived from an EMBL/GenBank/DDBJ whole genome shotgun (WGS) entry which is preliminary data.</text>
</comment>
<evidence type="ECO:0000313" key="2">
    <source>
        <dbReference type="Proteomes" id="UP001163603"/>
    </source>
</evidence>
<evidence type="ECO:0000313" key="1">
    <source>
        <dbReference type="EMBL" id="KAJ0013404.1"/>
    </source>
</evidence>
<keyword evidence="2" id="KW-1185">Reference proteome</keyword>